<dbReference type="PANTHER" id="PTHR10997">
    <property type="entry name" value="IMPORTIN-7, 8, 11"/>
    <property type="match status" value="1"/>
</dbReference>
<name>A0A6A2XH61_HIBSY</name>
<dbReference type="AlphaFoldDB" id="A0A6A2XH61"/>
<proteinExistence type="predicted"/>
<dbReference type="GO" id="GO:0005829">
    <property type="term" value="C:cytosol"/>
    <property type="evidence" value="ECO:0007669"/>
    <property type="project" value="TreeGrafter"/>
</dbReference>
<gene>
    <name evidence="1" type="ORF">F3Y22_tig00113725pilonHSYRG00407</name>
</gene>
<accession>A0A6A2XH61</accession>
<dbReference type="GO" id="GO:0005635">
    <property type="term" value="C:nuclear envelope"/>
    <property type="evidence" value="ECO:0007669"/>
    <property type="project" value="TreeGrafter"/>
</dbReference>
<protein>
    <submittedName>
        <fullName evidence="1">Uncharacterized protein</fullName>
    </submittedName>
</protein>
<organism evidence="1 2">
    <name type="scientific">Hibiscus syriacus</name>
    <name type="common">Rose of Sharon</name>
    <dbReference type="NCBI Taxonomy" id="106335"/>
    <lineage>
        <taxon>Eukaryota</taxon>
        <taxon>Viridiplantae</taxon>
        <taxon>Streptophyta</taxon>
        <taxon>Embryophyta</taxon>
        <taxon>Tracheophyta</taxon>
        <taxon>Spermatophyta</taxon>
        <taxon>Magnoliopsida</taxon>
        <taxon>eudicotyledons</taxon>
        <taxon>Gunneridae</taxon>
        <taxon>Pentapetalae</taxon>
        <taxon>rosids</taxon>
        <taxon>malvids</taxon>
        <taxon>Malvales</taxon>
        <taxon>Malvaceae</taxon>
        <taxon>Malvoideae</taxon>
        <taxon>Hibiscus</taxon>
    </lineage>
</organism>
<dbReference type="Proteomes" id="UP000436088">
    <property type="component" value="Unassembled WGS sequence"/>
</dbReference>
<dbReference type="SUPFAM" id="SSF48371">
    <property type="entry name" value="ARM repeat"/>
    <property type="match status" value="1"/>
</dbReference>
<sequence>MAAVGNISNIDMAIPDLTSSIGFPSCWFAMYLPAYSPRMTSHYLTSRFFHGQLPPGLFFFLLRTRRIGNVLFWATIFLYNAASSEHVQGEGESEPELTSENDMGEIQGAYQIKVITSALALLLSTRHPELTKINVQGHLIKSMSGITTRSKANSAPDKWTIMPLPTKILALLADALIEIQEQVHDAEDEGSDWEEIHGDIDSSKDLLSSAAAAPFGRSGYEHLEAMAKAYNKDDDYEDNPLNVADPLSENNLSNYLLDFLSKLCQNDGQLFDNLCQSLTQAPQDNIKIVLNR</sequence>
<dbReference type="EMBL" id="VEPZ02001720">
    <property type="protein sequence ID" value="KAE8661466.1"/>
    <property type="molecule type" value="Genomic_DNA"/>
</dbReference>
<dbReference type="InterPro" id="IPR016024">
    <property type="entry name" value="ARM-type_fold"/>
</dbReference>
<dbReference type="GO" id="GO:0006606">
    <property type="term" value="P:protein import into nucleus"/>
    <property type="evidence" value="ECO:0007669"/>
    <property type="project" value="TreeGrafter"/>
</dbReference>
<evidence type="ECO:0000313" key="1">
    <source>
        <dbReference type="EMBL" id="KAE8661466.1"/>
    </source>
</evidence>
<comment type="caution">
    <text evidence="1">The sequence shown here is derived from an EMBL/GenBank/DDBJ whole genome shotgun (WGS) entry which is preliminary data.</text>
</comment>
<reference evidence="1" key="1">
    <citation type="submission" date="2019-09" db="EMBL/GenBank/DDBJ databases">
        <title>Draft genome information of white flower Hibiscus syriacus.</title>
        <authorList>
            <person name="Kim Y.-M."/>
        </authorList>
    </citation>
    <scope>NUCLEOTIDE SEQUENCE [LARGE SCALE GENOMIC DNA]</scope>
    <source>
        <strain evidence="1">YM2019G1</strain>
    </source>
</reference>
<dbReference type="PANTHER" id="PTHR10997:SF9">
    <property type="entry name" value="IMPORTIN-9"/>
    <property type="match status" value="1"/>
</dbReference>
<evidence type="ECO:0000313" key="2">
    <source>
        <dbReference type="Proteomes" id="UP000436088"/>
    </source>
</evidence>
<keyword evidence="2" id="KW-1185">Reference proteome</keyword>